<feature type="region of interest" description="Disordered" evidence="2">
    <location>
        <begin position="28"/>
        <end position="82"/>
    </location>
</feature>
<name>A0A4Y6PXQ7_PERCE</name>
<evidence type="ECO:0000256" key="3">
    <source>
        <dbReference type="SAM" id="SignalP"/>
    </source>
</evidence>
<dbReference type="Pfam" id="PF13205">
    <property type="entry name" value="Big_5"/>
    <property type="match status" value="1"/>
</dbReference>
<dbReference type="Proteomes" id="UP000315995">
    <property type="component" value="Chromosome"/>
</dbReference>
<dbReference type="InterPro" id="IPR013211">
    <property type="entry name" value="LVIVD"/>
</dbReference>
<dbReference type="Pfam" id="PF08309">
    <property type="entry name" value="LVIVD"/>
    <property type="match status" value="2"/>
</dbReference>
<feature type="chain" id="PRO_5030106645" description="SbsA Ig-like domain-containing protein" evidence="3">
    <location>
        <begin position="24"/>
        <end position="541"/>
    </location>
</feature>
<keyword evidence="6" id="KW-1185">Reference proteome</keyword>
<dbReference type="PROSITE" id="PS51257">
    <property type="entry name" value="PROKAR_LIPOPROTEIN"/>
    <property type="match status" value="1"/>
</dbReference>
<dbReference type="OrthoDB" id="8375at2"/>
<protein>
    <recommendedName>
        <fullName evidence="4">SbsA Ig-like domain-containing protein</fullName>
    </recommendedName>
</protein>
<gene>
    <name evidence="5" type="ORF">FIV42_19120</name>
</gene>
<feature type="domain" description="SbsA Ig-like" evidence="4">
    <location>
        <begin position="429"/>
        <end position="537"/>
    </location>
</feature>
<evidence type="ECO:0000256" key="1">
    <source>
        <dbReference type="ARBA" id="ARBA00022729"/>
    </source>
</evidence>
<evidence type="ECO:0000259" key="4">
    <source>
        <dbReference type="Pfam" id="PF13205"/>
    </source>
</evidence>
<evidence type="ECO:0000313" key="6">
    <source>
        <dbReference type="Proteomes" id="UP000315995"/>
    </source>
</evidence>
<keyword evidence="1 3" id="KW-0732">Signal</keyword>
<accession>A0A5B8YEC3</accession>
<evidence type="ECO:0000313" key="5">
    <source>
        <dbReference type="EMBL" id="QDG52777.1"/>
    </source>
</evidence>
<dbReference type="SUPFAM" id="SSF101908">
    <property type="entry name" value="Putative isomerase YbhE"/>
    <property type="match status" value="1"/>
</dbReference>
<dbReference type="EMBL" id="CP041186">
    <property type="protein sequence ID" value="QDG52777.1"/>
    <property type="molecule type" value="Genomic_DNA"/>
</dbReference>
<evidence type="ECO:0000256" key="2">
    <source>
        <dbReference type="SAM" id="MobiDB-lite"/>
    </source>
</evidence>
<dbReference type="AlphaFoldDB" id="A0A4Y6PXQ7"/>
<organism evidence="5 6">
    <name type="scientific">Persicimonas caeni</name>
    <dbReference type="NCBI Taxonomy" id="2292766"/>
    <lineage>
        <taxon>Bacteria</taxon>
        <taxon>Deltaproteobacteria</taxon>
        <taxon>Bradymonadales</taxon>
        <taxon>Bradymonadaceae</taxon>
        <taxon>Persicimonas</taxon>
    </lineage>
</organism>
<accession>A0A4Y6PXQ7</accession>
<reference evidence="5 6" key="1">
    <citation type="submission" date="2019-06" db="EMBL/GenBank/DDBJ databases">
        <title>Persicimonas caeni gen. nov., sp. nov., a predatory bacterium isolated from solar saltern.</title>
        <authorList>
            <person name="Wang S."/>
        </authorList>
    </citation>
    <scope>NUCLEOTIDE SEQUENCE [LARGE SCALE GENOMIC DNA]</scope>
    <source>
        <strain evidence="5 6">YN101</strain>
    </source>
</reference>
<feature type="signal peptide" evidence="3">
    <location>
        <begin position="1"/>
        <end position="23"/>
    </location>
</feature>
<feature type="compositionally biased region" description="Low complexity" evidence="2">
    <location>
        <begin position="28"/>
        <end position="55"/>
    </location>
</feature>
<proteinExistence type="predicted"/>
<sequence>MAFRKTAFASLVCASLAFPLLSACDDSPSSPADAALSDDTGTDTASDTSSDTQQDTEPDGPRPYPDPGAWPANHGPGGPAVTFTDDQLYQNCAFLDGGENDRNHHNLVVMYDGYLVMPWAHEAGGIIGGGGLSFFDVSDPCNPQKVGEGLSEEMRETHSIGFSSIGGRWAVVNQSRTPYKGGMEFWDVSDPTQPEVVSRFEVEGFRYPDAYKRIVFSVFWQGPYVYAAGSLSGIYIIDASDPLNPVQVGHYVPEPVVQLGQIQVIGNLLVVTTSEGTRSLLLDVSDPANPQPIPGGDFQVKDPEGEPREAYFSNTTNGYIYYARKEGGGGLLVYDIHDPQNPTLAGSYLSDGNGGYVFVKDNHAIVGESRFAGVYDISDLANIEQVAKLDLDGDLDTATPIGNTIVLSCDDDATDGEASAVAPYLKEPDTGAPTVTWNWPEDGAQNLPLTSRIGLTFNEMIAVKSAWAGSVRVYETGTDPAETRVDGYLSVQENIVNFWPEDGLEPGKTYTLEVPAGGITDYNGNAIEEPFEMTFSTVDAP</sequence>
<dbReference type="InterPro" id="IPR032812">
    <property type="entry name" value="SbsA_Ig"/>
</dbReference>
<dbReference type="Gene3D" id="2.60.40.1220">
    <property type="match status" value="1"/>
</dbReference>
<dbReference type="RefSeq" id="WP_141199240.1">
    <property type="nucleotide sequence ID" value="NZ_CP041186.1"/>
</dbReference>
<dbReference type="InterPro" id="IPR014755">
    <property type="entry name" value="Cu-Rt/internalin_Ig-like"/>
</dbReference>